<dbReference type="Gene3D" id="3.30.420.40">
    <property type="match status" value="1"/>
</dbReference>
<evidence type="ECO:0000313" key="2">
    <source>
        <dbReference type="WBParaSite" id="MBELARI_LOCUS8527"/>
    </source>
</evidence>
<accession>A0AAF3JBL1</accession>
<dbReference type="SUPFAM" id="SSF53067">
    <property type="entry name" value="Actin-like ATPase domain"/>
    <property type="match status" value="1"/>
</dbReference>
<protein>
    <submittedName>
        <fullName evidence="2">Uncharacterized protein</fullName>
    </submittedName>
</protein>
<proteinExistence type="predicted"/>
<dbReference type="WBParaSite" id="MBELARI_LOCUS8527">
    <property type="protein sequence ID" value="MBELARI_LOCUS8527"/>
    <property type="gene ID" value="MBELARI_LOCUS8527"/>
</dbReference>
<keyword evidence="1" id="KW-1185">Reference proteome</keyword>
<dbReference type="AlphaFoldDB" id="A0AAF3JBL1"/>
<reference evidence="2" key="1">
    <citation type="submission" date="2024-02" db="UniProtKB">
        <authorList>
            <consortium name="WormBaseParasite"/>
        </authorList>
    </citation>
    <scope>IDENTIFICATION</scope>
</reference>
<dbReference type="Pfam" id="PF00022">
    <property type="entry name" value="Actin"/>
    <property type="match status" value="1"/>
</dbReference>
<dbReference type="InterPro" id="IPR004000">
    <property type="entry name" value="Actin"/>
</dbReference>
<dbReference type="Proteomes" id="UP000887575">
    <property type="component" value="Unassembled WGS sequence"/>
</dbReference>
<dbReference type="InterPro" id="IPR043129">
    <property type="entry name" value="ATPase_NBD"/>
</dbReference>
<dbReference type="Gene3D" id="3.30.230.10">
    <property type="match status" value="1"/>
</dbReference>
<dbReference type="InterPro" id="IPR014721">
    <property type="entry name" value="Ribsml_uS5_D2-typ_fold_subgr"/>
</dbReference>
<organism evidence="1 2">
    <name type="scientific">Mesorhabditis belari</name>
    <dbReference type="NCBI Taxonomy" id="2138241"/>
    <lineage>
        <taxon>Eukaryota</taxon>
        <taxon>Metazoa</taxon>
        <taxon>Ecdysozoa</taxon>
        <taxon>Nematoda</taxon>
        <taxon>Chromadorea</taxon>
        <taxon>Rhabditida</taxon>
        <taxon>Rhabditina</taxon>
        <taxon>Rhabditomorpha</taxon>
        <taxon>Rhabditoidea</taxon>
        <taxon>Rhabditidae</taxon>
        <taxon>Mesorhabditinae</taxon>
        <taxon>Mesorhabditis</taxon>
    </lineage>
</organism>
<name>A0AAF3JBL1_9BILA</name>
<evidence type="ECO:0000313" key="1">
    <source>
        <dbReference type="Proteomes" id="UP000887575"/>
    </source>
</evidence>
<sequence>MREAYERANWILLEPIMKVEVTTPSDFRVVLLHLHPTKRFNCFNGLAWKDTLRNRGKKANLVWSIAAILRHQQRHKKVYACSDRRAMSGGVYGGDEFDIPIGSRIHEYETNDENSIMRREKKVHIGTTKEMKNFMHDGMIDDWDLFEQMLDFAYKDCLELKANIILYYSQKAPGTRKQSGKNLPILTAFSNGRTAGLVVDSGATQTSAVPVFDGYCVTHAVVQ</sequence>